<reference evidence="13 14" key="1">
    <citation type="submission" date="2020-08" db="EMBL/GenBank/DDBJ databases">
        <title>Genomic Encyclopedia of Type Strains, Phase IV (KMG-IV): sequencing the most valuable type-strain genomes for metagenomic binning, comparative biology and taxonomic classification.</title>
        <authorList>
            <person name="Goeker M."/>
        </authorList>
    </citation>
    <scope>NUCLEOTIDE SEQUENCE [LARGE SCALE GENOMIC DNA]</scope>
    <source>
        <strain evidence="13 14">DSM 11805</strain>
    </source>
</reference>
<dbReference type="EC" id="3.4.-.-" evidence="11"/>
<evidence type="ECO:0000256" key="11">
    <source>
        <dbReference type="PIRNR" id="PIRNR016933"/>
    </source>
</evidence>
<dbReference type="PANTHER" id="PTHR36844">
    <property type="entry name" value="PROTEASE PRSW"/>
    <property type="match status" value="1"/>
</dbReference>
<evidence type="ECO:0000256" key="9">
    <source>
        <dbReference type="ARBA" id="ARBA00023136"/>
    </source>
</evidence>
<keyword evidence="4 11" id="KW-1003">Cell membrane</keyword>
<dbReference type="RefSeq" id="WP_184244109.1">
    <property type="nucleotide sequence ID" value="NZ_BAAACU010000022.1"/>
</dbReference>
<evidence type="ECO:0000256" key="8">
    <source>
        <dbReference type="ARBA" id="ARBA00022989"/>
    </source>
</evidence>
<keyword evidence="5 11" id="KW-0645">Protease</keyword>
<evidence type="ECO:0000256" key="10">
    <source>
        <dbReference type="ARBA" id="ARBA00030345"/>
    </source>
</evidence>
<feature type="transmembrane region" description="Helical" evidence="12">
    <location>
        <begin position="33"/>
        <end position="55"/>
    </location>
</feature>
<comment type="caution">
    <text evidence="13">The sequence shown here is derived from an EMBL/GenBank/DDBJ whole genome shotgun (WGS) entry which is preliminary data.</text>
</comment>
<evidence type="ECO:0000256" key="2">
    <source>
        <dbReference type="ARBA" id="ARBA00009165"/>
    </source>
</evidence>
<evidence type="ECO:0000256" key="4">
    <source>
        <dbReference type="ARBA" id="ARBA00022475"/>
    </source>
</evidence>
<evidence type="ECO:0000256" key="1">
    <source>
        <dbReference type="ARBA" id="ARBA00004651"/>
    </source>
</evidence>
<comment type="function">
    <text evidence="11">Involved in the degradation of specific anti-sigma factors.</text>
</comment>
<feature type="transmembrane region" description="Helical" evidence="12">
    <location>
        <begin position="6"/>
        <end position="21"/>
    </location>
</feature>
<comment type="similarity">
    <text evidence="2 11">Belongs to the protease PrsW family.</text>
</comment>
<evidence type="ECO:0000256" key="5">
    <source>
        <dbReference type="ARBA" id="ARBA00022670"/>
    </source>
</evidence>
<feature type="transmembrane region" description="Helical" evidence="12">
    <location>
        <begin position="67"/>
        <end position="88"/>
    </location>
</feature>
<keyword evidence="6 12" id="KW-0812">Transmembrane</keyword>
<dbReference type="PIRSF" id="PIRSF016933">
    <property type="entry name" value="PrsW"/>
    <property type="match status" value="1"/>
</dbReference>
<keyword evidence="9 11" id="KW-0472">Membrane</keyword>
<evidence type="ECO:0000313" key="13">
    <source>
        <dbReference type="EMBL" id="MBB6511672.1"/>
    </source>
</evidence>
<comment type="subcellular location">
    <subcellularLocation>
        <location evidence="1">Cell membrane</location>
        <topology evidence="1">Multi-pass membrane protein</topology>
    </subcellularLocation>
</comment>
<evidence type="ECO:0000256" key="7">
    <source>
        <dbReference type="ARBA" id="ARBA00022801"/>
    </source>
</evidence>
<organism evidence="13 14">
    <name type="scientific">Gracilibacillus halotolerans</name>
    <dbReference type="NCBI Taxonomy" id="74386"/>
    <lineage>
        <taxon>Bacteria</taxon>
        <taxon>Bacillati</taxon>
        <taxon>Bacillota</taxon>
        <taxon>Bacilli</taxon>
        <taxon>Bacillales</taxon>
        <taxon>Bacillaceae</taxon>
        <taxon>Gracilibacillus</taxon>
    </lineage>
</organism>
<feature type="transmembrane region" description="Helical" evidence="12">
    <location>
        <begin position="160"/>
        <end position="182"/>
    </location>
</feature>
<dbReference type="NCBIfam" id="NF033739">
    <property type="entry name" value="intramemb_PrsW"/>
    <property type="match status" value="1"/>
</dbReference>
<dbReference type="GO" id="GO:0005886">
    <property type="term" value="C:plasma membrane"/>
    <property type="evidence" value="ECO:0007669"/>
    <property type="project" value="UniProtKB-SubCell"/>
</dbReference>
<evidence type="ECO:0000256" key="12">
    <source>
        <dbReference type="SAM" id="Phobius"/>
    </source>
</evidence>
<keyword evidence="7 11" id="KW-0378">Hydrolase</keyword>
<keyword evidence="8 12" id="KW-1133">Transmembrane helix</keyword>
<dbReference type="Pfam" id="PF13367">
    <property type="entry name" value="PrsW-protease"/>
    <property type="match status" value="1"/>
</dbReference>
<dbReference type="PANTHER" id="PTHR36844:SF1">
    <property type="entry name" value="PROTEASE PRSW"/>
    <property type="match status" value="1"/>
</dbReference>
<feature type="transmembrane region" description="Helical" evidence="12">
    <location>
        <begin position="188"/>
        <end position="204"/>
    </location>
</feature>
<evidence type="ECO:0000313" key="14">
    <source>
        <dbReference type="Proteomes" id="UP000572212"/>
    </source>
</evidence>
<dbReference type="EMBL" id="JACHON010000001">
    <property type="protein sequence ID" value="MBB6511672.1"/>
    <property type="molecule type" value="Genomic_DNA"/>
</dbReference>
<sequence length="217" mass="25267">MLALISAAIAPAFALLSFFYLKDEYELEPILDIFRNFLYGFLLVFPIMFIQFAMIEEQLIQDAVLQSYLLYGLLEEFFKWFLFLFVTFKNTKFLTAYDGIVYGVSISLGFATFENILYLLAHGIEFAFTRALFPVSAHALFGVIMGYYMGKASIRAKNKYFYLFLAFILPFLLHGTYDYILIGIGNKWIYGIVPFMIFLWVYSLRKVKVANEIRNNI</sequence>
<name>A0A841RI16_9BACI</name>
<feature type="transmembrane region" description="Helical" evidence="12">
    <location>
        <begin position="100"/>
        <end position="121"/>
    </location>
</feature>
<evidence type="ECO:0000256" key="6">
    <source>
        <dbReference type="ARBA" id="ARBA00022692"/>
    </source>
</evidence>
<dbReference type="InterPro" id="IPR023596">
    <property type="entry name" value="Peptidase_PrsW_arch/bac"/>
</dbReference>
<dbReference type="GO" id="GO:0006508">
    <property type="term" value="P:proteolysis"/>
    <property type="evidence" value="ECO:0007669"/>
    <property type="project" value="UniProtKB-KW"/>
</dbReference>
<evidence type="ECO:0000256" key="3">
    <source>
        <dbReference type="ARBA" id="ARBA00018997"/>
    </source>
</evidence>
<dbReference type="Proteomes" id="UP000572212">
    <property type="component" value="Unassembled WGS sequence"/>
</dbReference>
<feature type="transmembrane region" description="Helical" evidence="12">
    <location>
        <begin position="127"/>
        <end position="148"/>
    </location>
</feature>
<proteinExistence type="inferred from homology"/>
<keyword evidence="14" id="KW-1185">Reference proteome</keyword>
<dbReference type="GO" id="GO:0008233">
    <property type="term" value="F:peptidase activity"/>
    <property type="evidence" value="ECO:0007669"/>
    <property type="project" value="UniProtKB-KW"/>
</dbReference>
<protein>
    <recommendedName>
        <fullName evidence="3 11">Protease PrsW</fullName>
        <ecNumber evidence="11">3.4.-.-</ecNumber>
    </recommendedName>
    <alternativeName>
        <fullName evidence="10 11">Protease responsible for activating sigma-W</fullName>
    </alternativeName>
</protein>
<accession>A0A841RI16</accession>
<dbReference type="InterPro" id="IPR026898">
    <property type="entry name" value="PrsW"/>
</dbReference>
<dbReference type="AlphaFoldDB" id="A0A841RI16"/>
<gene>
    <name evidence="13" type="ORF">GGQ92_000439</name>
</gene>